<dbReference type="PROSITE" id="PS51371">
    <property type="entry name" value="CBS"/>
    <property type="match status" value="2"/>
</dbReference>
<dbReference type="OrthoDB" id="9790355at2"/>
<feature type="transmembrane region" description="Helical" evidence="9">
    <location>
        <begin position="367"/>
        <end position="389"/>
    </location>
</feature>
<evidence type="ECO:0000256" key="3">
    <source>
        <dbReference type="ARBA" id="ARBA00022448"/>
    </source>
</evidence>
<keyword evidence="5 9" id="KW-0460">Magnesium</keyword>
<dbReference type="GO" id="GO:0005886">
    <property type="term" value="C:plasma membrane"/>
    <property type="evidence" value="ECO:0007669"/>
    <property type="project" value="UniProtKB-SubCell"/>
</dbReference>
<dbReference type="InterPro" id="IPR000644">
    <property type="entry name" value="CBS_dom"/>
</dbReference>
<comment type="function">
    <text evidence="9">Acts as a magnesium transporter.</text>
</comment>
<dbReference type="SMART" id="SM00116">
    <property type="entry name" value="CBS"/>
    <property type="match status" value="2"/>
</dbReference>
<dbReference type="PANTHER" id="PTHR43773:SF1">
    <property type="entry name" value="MAGNESIUM TRANSPORTER MGTE"/>
    <property type="match status" value="1"/>
</dbReference>
<dbReference type="Proteomes" id="UP000011910">
    <property type="component" value="Unassembled WGS sequence"/>
</dbReference>
<dbReference type="InterPro" id="IPR046342">
    <property type="entry name" value="CBS_dom_sf"/>
</dbReference>
<reference evidence="11 12" key="1">
    <citation type="journal article" date="2013" name="Genome Announc.">
        <title>Draft Genome Sequence of Cesiribacter andamanensis Strain AMV16T, Isolated from a Soil Sample from a Mud Volcano in the Andaman Islands, India.</title>
        <authorList>
            <person name="Shivaji S."/>
            <person name="Ara S."/>
            <person name="Begum Z."/>
            <person name="Srinivas T.N."/>
            <person name="Singh A."/>
            <person name="Kumar Pinnaka A."/>
        </authorList>
    </citation>
    <scope>NUCLEOTIDE SEQUENCE [LARGE SCALE GENOMIC DNA]</scope>
    <source>
        <strain evidence="11 12">AMV16</strain>
    </source>
</reference>
<comment type="caution">
    <text evidence="11">The sequence shown here is derived from an EMBL/GenBank/DDBJ whole genome shotgun (WGS) entry which is preliminary data.</text>
</comment>
<evidence type="ECO:0000256" key="4">
    <source>
        <dbReference type="ARBA" id="ARBA00022692"/>
    </source>
</evidence>
<keyword evidence="4 9" id="KW-0812">Transmembrane</keyword>
<dbReference type="GO" id="GO:0015095">
    <property type="term" value="F:magnesium ion transmembrane transporter activity"/>
    <property type="evidence" value="ECO:0007669"/>
    <property type="project" value="UniProtKB-UniRule"/>
</dbReference>
<feature type="transmembrane region" description="Helical" evidence="9">
    <location>
        <begin position="395"/>
        <end position="421"/>
    </location>
</feature>
<protein>
    <recommendedName>
        <fullName evidence="9">Magnesium transporter MgtE</fullName>
    </recommendedName>
</protein>
<evidence type="ECO:0000313" key="11">
    <source>
        <dbReference type="EMBL" id="EMR02713.1"/>
    </source>
</evidence>
<dbReference type="STRING" id="1279009.ADICEAN_02130"/>
<evidence type="ECO:0000256" key="9">
    <source>
        <dbReference type="RuleBase" id="RU362011"/>
    </source>
</evidence>
<evidence type="ECO:0000256" key="7">
    <source>
        <dbReference type="ARBA" id="ARBA00023136"/>
    </source>
</evidence>
<evidence type="ECO:0000256" key="1">
    <source>
        <dbReference type="ARBA" id="ARBA00004141"/>
    </source>
</evidence>
<name>M7N209_9BACT</name>
<dbReference type="InterPro" id="IPR006667">
    <property type="entry name" value="SLC41_membr_dom"/>
</dbReference>
<dbReference type="Pfam" id="PF03448">
    <property type="entry name" value="MgtE_N"/>
    <property type="match status" value="1"/>
</dbReference>
<dbReference type="Gene3D" id="1.25.60.10">
    <property type="entry name" value="MgtE N-terminal domain-like"/>
    <property type="match status" value="1"/>
</dbReference>
<dbReference type="Gene3D" id="1.10.357.20">
    <property type="entry name" value="SLC41 divalent cation transporters, integral membrane domain"/>
    <property type="match status" value="1"/>
</dbReference>
<feature type="domain" description="CBS" evidence="10">
    <location>
        <begin position="148"/>
        <end position="211"/>
    </location>
</feature>
<dbReference type="EMBL" id="AODQ01000048">
    <property type="protein sequence ID" value="EMR02713.1"/>
    <property type="molecule type" value="Genomic_DNA"/>
</dbReference>
<dbReference type="SUPFAM" id="SSF161093">
    <property type="entry name" value="MgtE membrane domain-like"/>
    <property type="match status" value="1"/>
</dbReference>
<dbReference type="InterPro" id="IPR036739">
    <property type="entry name" value="SLC41_membr_dom_sf"/>
</dbReference>
<keyword evidence="3 9" id="KW-0813">Transport</keyword>
<dbReference type="Pfam" id="PF01769">
    <property type="entry name" value="MgtE"/>
    <property type="match status" value="1"/>
</dbReference>
<dbReference type="SUPFAM" id="SSF54631">
    <property type="entry name" value="CBS-domain pair"/>
    <property type="match status" value="1"/>
</dbReference>
<dbReference type="InterPro" id="IPR006669">
    <property type="entry name" value="MgtE_transporter"/>
</dbReference>
<keyword evidence="8" id="KW-0129">CBS domain</keyword>
<keyword evidence="12" id="KW-1185">Reference proteome</keyword>
<comment type="subunit">
    <text evidence="9">Homodimer.</text>
</comment>
<feature type="transmembrane region" description="Helical" evidence="9">
    <location>
        <begin position="433"/>
        <end position="456"/>
    </location>
</feature>
<evidence type="ECO:0000256" key="6">
    <source>
        <dbReference type="ARBA" id="ARBA00022989"/>
    </source>
</evidence>
<feature type="transmembrane region" description="Helical" evidence="9">
    <location>
        <begin position="294"/>
        <end position="314"/>
    </location>
</feature>
<dbReference type="Gene3D" id="3.10.580.10">
    <property type="entry name" value="CBS-domain"/>
    <property type="match status" value="1"/>
</dbReference>
<evidence type="ECO:0000259" key="10">
    <source>
        <dbReference type="PROSITE" id="PS51371"/>
    </source>
</evidence>
<gene>
    <name evidence="11" type="ORF">ADICEAN_02130</name>
</gene>
<dbReference type="Pfam" id="PF00571">
    <property type="entry name" value="CBS"/>
    <property type="match status" value="2"/>
</dbReference>
<dbReference type="InterPro" id="IPR038076">
    <property type="entry name" value="MgtE_N_sf"/>
</dbReference>
<evidence type="ECO:0000256" key="8">
    <source>
        <dbReference type="PROSITE-ProRule" id="PRU00703"/>
    </source>
</evidence>
<proteinExistence type="inferred from homology"/>
<dbReference type="AlphaFoldDB" id="M7N209"/>
<keyword evidence="7 9" id="KW-0472">Membrane</keyword>
<dbReference type="SUPFAM" id="SSF158791">
    <property type="entry name" value="MgtE N-terminal domain-like"/>
    <property type="match status" value="1"/>
</dbReference>
<dbReference type="NCBIfam" id="TIGR00400">
    <property type="entry name" value="mgtE"/>
    <property type="match status" value="1"/>
</dbReference>
<dbReference type="RefSeq" id="WP_009195523.1">
    <property type="nucleotide sequence ID" value="NZ_AODQ01000048.1"/>
</dbReference>
<comment type="similarity">
    <text evidence="2 9">Belongs to the SLC41A transporter family.</text>
</comment>
<dbReference type="CDD" id="cd04606">
    <property type="entry name" value="CBS_pair_Mg_transporter"/>
    <property type="match status" value="1"/>
</dbReference>
<dbReference type="PATRIC" id="fig|1279009.4.peg.2157"/>
<dbReference type="PANTHER" id="PTHR43773">
    <property type="entry name" value="MAGNESIUM TRANSPORTER MGTE"/>
    <property type="match status" value="1"/>
</dbReference>
<evidence type="ECO:0000256" key="2">
    <source>
        <dbReference type="ARBA" id="ARBA00009749"/>
    </source>
</evidence>
<dbReference type="InterPro" id="IPR006668">
    <property type="entry name" value="Mg_transptr_MgtE_intracell_dom"/>
</dbReference>
<sequence length="458" mass="51287">MEQEQPDITQYELNKEFLDRLQQAVQEQDEAFIRQSLDGVNSADISTILYELDTEGCKWVFNLMPVEKGAEILTELDEDVRRDFVKSFEPEELVPYIEEMDSDDAVDVLKEQPVRRREEVIARLTDREQSKYIVDLLHYEEDVAGGLMAKELIKANINWTVTQTIEEIRRQAENVSKIYSVYVVNDEDILLGKVSLKRMLLARAGTKIADLYDDEVISVQTFMDEEEVAQIMRKYDLDAVPVVNVQNKLVGRITIDDVVDVITEQAEEERQLMSGISEDVEETDSVWRISRARLPWLVIGMAGGLVAATFLGNFEQDIEVIPALAFFMPLVTATGGNVGIQSSSIILQSLANPSVFSESVGRRLLKVLLVALLNGLLLAAFLLLVVTLMGYESQLVLVVSIALFNVVLLASFMGTVTPLVLDKFNINPALASGPFITTVNDILGLGVYFTVAHLLYNI</sequence>
<keyword evidence="9" id="KW-0479">Metal-binding</keyword>
<organism evidence="11 12">
    <name type="scientific">Cesiribacter andamanensis AMV16</name>
    <dbReference type="NCBI Taxonomy" id="1279009"/>
    <lineage>
        <taxon>Bacteria</taxon>
        <taxon>Pseudomonadati</taxon>
        <taxon>Bacteroidota</taxon>
        <taxon>Cytophagia</taxon>
        <taxon>Cytophagales</taxon>
        <taxon>Cesiribacteraceae</taxon>
        <taxon>Cesiribacter</taxon>
    </lineage>
</organism>
<keyword evidence="9" id="KW-1003">Cell membrane</keyword>
<feature type="transmembrane region" description="Helical" evidence="9">
    <location>
        <begin position="320"/>
        <end position="340"/>
    </location>
</feature>
<comment type="subcellular location">
    <subcellularLocation>
        <location evidence="9">Cell membrane</location>
        <topology evidence="9">Multi-pass membrane protein</topology>
    </subcellularLocation>
    <subcellularLocation>
        <location evidence="1">Membrane</location>
        <topology evidence="1">Multi-pass membrane protein</topology>
    </subcellularLocation>
</comment>
<evidence type="ECO:0000256" key="5">
    <source>
        <dbReference type="ARBA" id="ARBA00022842"/>
    </source>
</evidence>
<dbReference type="eggNOG" id="COG2239">
    <property type="taxonomic scope" value="Bacteria"/>
</dbReference>
<dbReference type="SMART" id="SM00924">
    <property type="entry name" value="MgtE_N"/>
    <property type="match status" value="1"/>
</dbReference>
<feature type="domain" description="CBS" evidence="10">
    <location>
        <begin position="212"/>
        <end position="268"/>
    </location>
</feature>
<keyword evidence="6 9" id="KW-1133">Transmembrane helix</keyword>
<accession>M7N209</accession>
<dbReference type="GO" id="GO:0046872">
    <property type="term" value="F:metal ion binding"/>
    <property type="evidence" value="ECO:0007669"/>
    <property type="project" value="UniProtKB-KW"/>
</dbReference>
<evidence type="ECO:0000313" key="12">
    <source>
        <dbReference type="Proteomes" id="UP000011910"/>
    </source>
</evidence>